<dbReference type="AlphaFoldDB" id="A0A7N0TC61"/>
<dbReference type="EnsemblPlants" id="Kaladp0032s0178.1.v1.1">
    <property type="protein sequence ID" value="Kaladp0032s0178.1.v1.1.CDS.1"/>
    <property type="gene ID" value="Kaladp0032s0178.v1.1"/>
</dbReference>
<evidence type="ECO:0000313" key="2">
    <source>
        <dbReference type="Proteomes" id="UP000594263"/>
    </source>
</evidence>
<dbReference type="Gramene" id="Kaladp0032s0178.1.v1.1">
    <property type="protein sequence ID" value="Kaladp0032s0178.1.v1.1.CDS.1"/>
    <property type="gene ID" value="Kaladp0032s0178.v1.1"/>
</dbReference>
<accession>A0A7N0TC61</accession>
<dbReference type="Proteomes" id="UP000594263">
    <property type="component" value="Unplaced"/>
</dbReference>
<reference evidence="1" key="1">
    <citation type="submission" date="2021-01" db="UniProtKB">
        <authorList>
            <consortium name="EnsemblPlants"/>
        </authorList>
    </citation>
    <scope>IDENTIFICATION</scope>
</reference>
<evidence type="ECO:0000313" key="1">
    <source>
        <dbReference type="EnsemblPlants" id="Kaladp0032s0178.1.v1.1.CDS.1"/>
    </source>
</evidence>
<keyword evidence="2" id="KW-1185">Reference proteome</keyword>
<name>A0A7N0TC61_KALFE</name>
<sequence>MLQILPQKTHESSQISYFYHITNYTFYILKYNLFFNIPLTQPIVTFYKSKLYFIIKNQTSTLESNCSRHSIASGETGDVSGCFVRRESHRRRL</sequence>
<proteinExistence type="predicted"/>
<organism evidence="1 2">
    <name type="scientific">Kalanchoe fedtschenkoi</name>
    <name type="common">Lavender scallops</name>
    <name type="synonym">South American air plant</name>
    <dbReference type="NCBI Taxonomy" id="63787"/>
    <lineage>
        <taxon>Eukaryota</taxon>
        <taxon>Viridiplantae</taxon>
        <taxon>Streptophyta</taxon>
        <taxon>Embryophyta</taxon>
        <taxon>Tracheophyta</taxon>
        <taxon>Spermatophyta</taxon>
        <taxon>Magnoliopsida</taxon>
        <taxon>eudicotyledons</taxon>
        <taxon>Gunneridae</taxon>
        <taxon>Pentapetalae</taxon>
        <taxon>Saxifragales</taxon>
        <taxon>Crassulaceae</taxon>
        <taxon>Kalanchoe</taxon>
    </lineage>
</organism>
<protein>
    <submittedName>
        <fullName evidence="1">Uncharacterized protein</fullName>
    </submittedName>
</protein>